<feature type="signal peptide" evidence="1">
    <location>
        <begin position="1"/>
        <end position="19"/>
    </location>
</feature>
<comment type="caution">
    <text evidence="2">The sequence shown here is derived from an EMBL/GenBank/DDBJ whole genome shotgun (WGS) entry which is preliminary data.</text>
</comment>
<gene>
    <name evidence="2" type="ORF">BJX67DRAFT_267245</name>
</gene>
<evidence type="ECO:0008006" key="4">
    <source>
        <dbReference type="Google" id="ProtNLM"/>
    </source>
</evidence>
<organism evidence="2 3">
    <name type="scientific">Aspergillus lucknowensis</name>
    <dbReference type="NCBI Taxonomy" id="176173"/>
    <lineage>
        <taxon>Eukaryota</taxon>
        <taxon>Fungi</taxon>
        <taxon>Dikarya</taxon>
        <taxon>Ascomycota</taxon>
        <taxon>Pezizomycotina</taxon>
        <taxon>Eurotiomycetes</taxon>
        <taxon>Eurotiomycetidae</taxon>
        <taxon>Eurotiales</taxon>
        <taxon>Aspergillaceae</taxon>
        <taxon>Aspergillus</taxon>
        <taxon>Aspergillus subgen. Nidulantes</taxon>
    </lineage>
</organism>
<keyword evidence="3" id="KW-1185">Reference proteome</keyword>
<keyword evidence="1" id="KW-0732">Signal</keyword>
<evidence type="ECO:0000256" key="1">
    <source>
        <dbReference type="SAM" id="SignalP"/>
    </source>
</evidence>
<accession>A0ABR4LI51</accession>
<proteinExistence type="predicted"/>
<evidence type="ECO:0000313" key="3">
    <source>
        <dbReference type="Proteomes" id="UP001610432"/>
    </source>
</evidence>
<evidence type="ECO:0000313" key="2">
    <source>
        <dbReference type="EMBL" id="KAL2863113.1"/>
    </source>
</evidence>
<dbReference type="RefSeq" id="XP_070882092.1">
    <property type="nucleotide sequence ID" value="XM_071026456.1"/>
</dbReference>
<dbReference type="Proteomes" id="UP001610432">
    <property type="component" value="Unassembled WGS sequence"/>
</dbReference>
<sequence length="116" mass="13184">MDSSSLIFLGTLLGPLVRQASICDMRWNHRSCIAQLQEARHPSADKMTDYHWRFPHFQPQGIRKECSHDAKIIQLVQRRRTHSGPVFVSSLHDDCQLFEKLTLPSVATHPGRVGGP</sequence>
<name>A0ABR4LI51_9EURO</name>
<dbReference type="GeneID" id="98141528"/>
<protein>
    <recommendedName>
        <fullName evidence="4">Secreted protein</fullName>
    </recommendedName>
</protein>
<reference evidence="2 3" key="1">
    <citation type="submission" date="2024-07" db="EMBL/GenBank/DDBJ databases">
        <title>Section-level genome sequencing and comparative genomics of Aspergillus sections Usti and Cavernicolus.</title>
        <authorList>
            <consortium name="Lawrence Berkeley National Laboratory"/>
            <person name="Nybo J.L."/>
            <person name="Vesth T.C."/>
            <person name="Theobald S."/>
            <person name="Frisvad J.C."/>
            <person name="Larsen T.O."/>
            <person name="Kjaerboelling I."/>
            <person name="Rothschild-Mancinelli K."/>
            <person name="Lyhne E.K."/>
            <person name="Kogle M.E."/>
            <person name="Barry K."/>
            <person name="Clum A."/>
            <person name="Na H."/>
            <person name="Ledsgaard L."/>
            <person name="Lin J."/>
            <person name="Lipzen A."/>
            <person name="Kuo A."/>
            <person name="Riley R."/>
            <person name="Mondo S."/>
            <person name="Labutti K."/>
            <person name="Haridas S."/>
            <person name="Pangalinan J."/>
            <person name="Salamov A.A."/>
            <person name="Simmons B.A."/>
            <person name="Magnuson J.K."/>
            <person name="Chen J."/>
            <person name="Drula E."/>
            <person name="Henrissat B."/>
            <person name="Wiebenga A."/>
            <person name="Lubbers R.J."/>
            <person name="Gomes A.C."/>
            <person name="Macurrencykelacurrency M.R."/>
            <person name="Stajich J."/>
            <person name="Grigoriev I.V."/>
            <person name="Mortensen U.H."/>
            <person name="De Vries R.P."/>
            <person name="Baker S.E."/>
            <person name="Andersen M.R."/>
        </authorList>
    </citation>
    <scope>NUCLEOTIDE SEQUENCE [LARGE SCALE GENOMIC DNA]</scope>
    <source>
        <strain evidence="2 3">CBS 449.75</strain>
    </source>
</reference>
<dbReference type="EMBL" id="JBFXLQ010000056">
    <property type="protein sequence ID" value="KAL2863113.1"/>
    <property type="molecule type" value="Genomic_DNA"/>
</dbReference>
<feature type="chain" id="PRO_5047169025" description="Secreted protein" evidence="1">
    <location>
        <begin position="20"/>
        <end position="116"/>
    </location>
</feature>